<reference evidence="11" key="1">
    <citation type="submission" date="2016-10" db="EMBL/GenBank/DDBJ databases">
        <authorList>
            <person name="Varghese N."/>
            <person name="Submissions S."/>
        </authorList>
    </citation>
    <scope>NUCLEOTIDE SEQUENCE [LARGE SCALE GENOMIC DNA]</scope>
    <source>
        <strain evidence="11">DSM 22951</strain>
    </source>
</reference>
<dbReference type="RefSeq" id="WP_245934086.1">
    <property type="nucleotide sequence ID" value="NZ_QGDN01000001.1"/>
</dbReference>
<evidence type="ECO:0000256" key="3">
    <source>
        <dbReference type="ARBA" id="ARBA00022630"/>
    </source>
</evidence>
<keyword evidence="4" id="KW-0812">Transmembrane</keyword>
<dbReference type="Proteomes" id="UP000250028">
    <property type="component" value="Unassembled WGS sequence"/>
</dbReference>
<protein>
    <recommendedName>
        <fullName evidence="2">Delta(24)-sterol reductase</fullName>
        <ecNumber evidence="2">1.3.1.72</ecNumber>
    </recommendedName>
</protein>
<dbReference type="InterPro" id="IPR036318">
    <property type="entry name" value="FAD-bd_PCMH-like_sf"/>
</dbReference>
<evidence type="ECO:0000256" key="7">
    <source>
        <dbReference type="ARBA" id="ARBA00023002"/>
    </source>
</evidence>
<keyword evidence="5" id="KW-0274">FAD</keyword>
<dbReference type="SUPFAM" id="SSF55103">
    <property type="entry name" value="FAD-linked oxidases, C-terminal domain"/>
    <property type="match status" value="1"/>
</dbReference>
<evidence type="ECO:0000259" key="9">
    <source>
        <dbReference type="PROSITE" id="PS51387"/>
    </source>
</evidence>
<keyword evidence="11" id="KW-1185">Reference proteome</keyword>
<dbReference type="InterPro" id="IPR016169">
    <property type="entry name" value="FAD-bd_PCMH_sub2"/>
</dbReference>
<dbReference type="SUPFAM" id="SSF56176">
    <property type="entry name" value="FAD-binding/transporter-associated domain-like"/>
    <property type="match status" value="1"/>
</dbReference>
<dbReference type="InterPro" id="IPR006094">
    <property type="entry name" value="Oxid_FAD_bind_N"/>
</dbReference>
<dbReference type="InterPro" id="IPR016166">
    <property type="entry name" value="FAD-bd_PCMH"/>
</dbReference>
<accession>A0A2Y8ZR27</accession>
<evidence type="ECO:0000256" key="1">
    <source>
        <dbReference type="ARBA" id="ARBA00004167"/>
    </source>
</evidence>
<evidence type="ECO:0000256" key="2">
    <source>
        <dbReference type="ARBA" id="ARBA00012405"/>
    </source>
</evidence>
<dbReference type="InterPro" id="IPR040165">
    <property type="entry name" value="Diminuto-like"/>
</dbReference>
<keyword evidence="8" id="KW-0472">Membrane</keyword>
<dbReference type="Pfam" id="PF01565">
    <property type="entry name" value="FAD_binding_4"/>
    <property type="match status" value="1"/>
</dbReference>
<dbReference type="PANTHER" id="PTHR10801:SF0">
    <property type="entry name" value="DELTA(24)-STEROL REDUCTASE"/>
    <property type="match status" value="1"/>
</dbReference>
<dbReference type="GO" id="GO:0016020">
    <property type="term" value="C:membrane"/>
    <property type="evidence" value="ECO:0007669"/>
    <property type="project" value="UniProtKB-SubCell"/>
</dbReference>
<keyword evidence="7" id="KW-0560">Oxidoreductase</keyword>
<dbReference type="PANTHER" id="PTHR10801">
    <property type="entry name" value="24-DEHYDROCHOLESTEROL REDUCTASE"/>
    <property type="match status" value="1"/>
</dbReference>
<evidence type="ECO:0000256" key="4">
    <source>
        <dbReference type="ARBA" id="ARBA00022692"/>
    </source>
</evidence>
<dbReference type="GO" id="GO:0050614">
    <property type="term" value="F:Delta24-sterol reductase activity"/>
    <property type="evidence" value="ECO:0007669"/>
    <property type="project" value="UniProtKB-EC"/>
</dbReference>
<dbReference type="Gene3D" id="3.30.465.10">
    <property type="match status" value="1"/>
</dbReference>
<evidence type="ECO:0000256" key="5">
    <source>
        <dbReference type="ARBA" id="ARBA00022827"/>
    </source>
</evidence>
<dbReference type="EC" id="1.3.1.72" evidence="2"/>
<name>A0A2Y8ZR27_9MICO</name>
<evidence type="ECO:0000313" key="11">
    <source>
        <dbReference type="Proteomes" id="UP000250028"/>
    </source>
</evidence>
<dbReference type="GO" id="GO:0071949">
    <property type="term" value="F:FAD binding"/>
    <property type="evidence" value="ECO:0007669"/>
    <property type="project" value="InterPro"/>
</dbReference>
<proteinExistence type="predicted"/>
<evidence type="ECO:0000313" key="10">
    <source>
        <dbReference type="EMBL" id="SSA34801.1"/>
    </source>
</evidence>
<dbReference type="PROSITE" id="PS51387">
    <property type="entry name" value="FAD_PCMH"/>
    <property type="match status" value="1"/>
</dbReference>
<evidence type="ECO:0000256" key="6">
    <source>
        <dbReference type="ARBA" id="ARBA00022989"/>
    </source>
</evidence>
<keyword evidence="6" id="KW-1133">Transmembrane helix</keyword>
<dbReference type="AlphaFoldDB" id="A0A2Y8ZR27"/>
<keyword evidence="3" id="KW-0285">Flavoprotein</keyword>
<organism evidence="10 11">
    <name type="scientific">Branchiibius hedensis</name>
    <dbReference type="NCBI Taxonomy" id="672460"/>
    <lineage>
        <taxon>Bacteria</taxon>
        <taxon>Bacillati</taxon>
        <taxon>Actinomycetota</taxon>
        <taxon>Actinomycetes</taxon>
        <taxon>Micrococcales</taxon>
        <taxon>Dermacoccaceae</taxon>
        <taxon>Branchiibius</taxon>
    </lineage>
</organism>
<dbReference type="EMBL" id="UESZ01000001">
    <property type="protein sequence ID" value="SSA34801.1"/>
    <property type="molecule type" value="Genomic_DNA"/>
</dbReference>
<feature type="domain" description="FAD-binding PCMH-type" evidence="9">
    <location>
        <begin position="1"/>
        <end position="170"/>
    </location>
</feature>
<dbReference type="InterPro" id="IPR016164">
    <property type="entry name" value="FAD-linked_Oxase-like_C"/>
</dbReference>
<comment type="subcellular location">
    <subcellularLocation>
        <location evidence="1">Membrane</location>
        <topology evidence="1">Single-pass membrane protein</topology>
    </subcellularLocation>
</comment>
<sequence length="458" mass="52432">MIGQQAHLTAVQRVRDQLAALPKDQPVRLAKKTSNLFRNRERITSPGLDVTDLNHVISIDPQQQTADVQGMTTYEDLVAETLPFGFMPYVVPQLRTITLGGAVTGLGIESSSFRMGLPHESVVELDVLTGAGEILHVTPDGEHADLFRAFPNSYGSLGYSVRLRIKLMPVKPYVRLQHVRFDDLESCVSTMDQIVQTGEHDGRAVDFLDGVVFSQHEAYLVVASFVDHAPYVSDYTGQQIYYRSIQQRADDYLTTEDYIWRWDTDWFWCDGALGLGRPMVRRLWPDRYKRSDVYSKIIRFETTHGVKARIDQWRGKPARERVIQDVEVPIARTAEFLRWFTQNVPISPVWLCPMRLVDHTVEGQPWPLYPMRTGETYVNVGFWATVPIIDGAQDGDVNRRIEQAVGQFDGHKSLYSDAYYDEDTFWQLYGGETYQAIKKRYDPSGRLPDLYTKAVLRK</sequence>
<gene>
    <name evidence="10" type="ORF">SAMN04489750_2130</name>
</gene>
<evidence type="ECO:0000256" key="8">
    <source>
        <dbReference type="ARBA" id="ARBA00023136"/>
    </source>
</evidence>